<dbReference type="RefSeq" id="WP_092455866.1">
    <property type="nucleotide sequence ID" value="NZ_FOJI01000014.1"/>
</dbReference>
<dbReference type="EMBL" id="FOJI01000014">
    <property type="protein sequence ID" value="SEW38748.1"/>
    <property type="molecule type" value="Genomic_DNA"/>
</dbReference>
<proteinExistence type="predicted"/>
<evidence type="ECO:0000313" key="3">
    <source>
        <dbReference type="Proteomes" id="UP000199701"/>
    </source>
</evidence>
<sequence>MIYITGDTHGSFKRFAKSKFGGQLTEKDTVIVCGDFGLLWSDDKEYQYWREFFGTRDYTVLWVAGNHENYNMLYEFPVEEWNGGKVRKIVGDKCIHLERGQVFNIEGKTFFTFGGAQSHDIQGGILELDDPSYDMLRHEAMMKNLPYRVLNESWWKQELPTEEEMQEGLDNLAKVGYKVDYVITHCTSTETQHRLEEYYAKTSLTSYLYSYDILTEYFNKIEMQLDFKHWFFGHYHDNISVDNRHQLIYECMLPLSFFENK</sequence>
<dbReference type="GO" id="GO:0016787">
    <property type="term" value="F:hydrolase activity"/>
    <property type="evidence" value="ECO:0007669"/>
    <property type="project" value="InterPro"/>
</dbReference>
<dbReference type="SUPFAM" id="SSF56300">
    <property type="entry name" value="Metallo-dependent phosphatases"/>
    <property type="match status" value="1"/>
</dbReference>
<dbReference type="OrthoDB" id="9787800at2"/>
<keyword evidence="3" id="KW-1185">Reference proteome</keyword>
<name>A0A1I0RDL0_9FIRM</name>
<dbReference type="Gene3D" id="3.60.21.10">
    <property type="match status" value="1"/>
</dbReference>
<accession>A0A1I0RDL0</accession>
<dbReference type="Pfam" id="PF00149">
    <property type="entry name" value="Metallophos"/>
    <property type="match status" value="1"/>
</dbReference>
<dbReference type="Proteomes" id="UP000199701">
    <property type="component" value="Unassembled WGS sequence"/>
</dbReference>
<dbReference type="CDD" id="cd00838">
    <property type="entry name" value="MPP_superfamily"/>
    <property type="match status" value="1"/>
</dbReference>
<evidence type="ECO:0000313" key="2">
    <source>
        <dbReference type="EMBL" id="SEW38748.1"/>
    </source>
</evidence>
<dbReference type="InterPro" id="IPR004843">
    <property type="entry name" value="Calcineurin-like_PHP"/>
</dbReference>
<protein>
    <submittedName>
        <fullName evidence="2">Calcineurin-like phosphoesterase</fullName>
    </submittedName>
</protein>
<gene>
    <name evidence="2" type="ORF">SAMN05421659_11433</name>
</gene>
<dbReference type="STRING" id="99656.SAMN05421659_11433"/>
<evidence type="ECO:0000259" key="1">
    <source>
        <dbReference type="Pfam" id="PF00149"/>
    </source>
</evidence>
<reference evidence="2 3" key="1">
    <citation type="submission" date="2016-10" db="EMBL/GenBank/DDBJ databases">
        <authorList>
            <person name="de Groot N.N."/>
        </authorList>
    </citation>
    <scope>NUCLEOTIDE SEQUENCE [LARGE SCALE GENOMIC DNA]</scope>
    <source>
        <strain evidence="2 3">DSM 9179</strain>
    </source>
</reference>
<organism evidence="2 3">
    <name type="scientific">[Clostridium] fimetarium</name>
    <dbReference type="NCBI Taxonomy" id="99656"/>
    <lineage>
        <taxon>Bacteria</taxon>
        <taxon>Bacillati</taxon>
        <taxon>Bacillota</taxon>
        <taxon>Clostridia</taxon>
        <taxon>Lachnospirales</taxon>
        <taxon>Lachnospiraceae</taxon>
    </lineage>
</organism>
<dbReference type="AlphaFoldDB" id="A0A1I0RDL0"/>
<feature type="domain" description="Calcineurin-like phosphoesterase" evidence="1">
    <location>
        <begin position="2"/>
        <end position="237"/>
    </location>
</feature>
<dbReference type="InterPro" id="IPR029052">
    <property type="entry name" value="Metallo-depent_PP-like"/>
</dbReference>